<evidence type="ECO:0000256" key="2">
    <source>
        <dbReference type="ARBA" id="ARBA00022475"/>
    </source>
</evidence>
<feature type="transmembrane region" description="Helical" evidence="6">
    <location>
        <begin position="81"/>
        <end position="103"/>
    </location>
</feature>
<name>D3HQ89_LEGLN</name>
<feature type="transmembrane region" description="Helical" evidence="6">
    <location>
        <begin position="255"/>
        <end position="277"/>
    </location>
</feature>
<feature type="transmembrane region" description="Helical" evidence="6">
    <location>
        <begin position="197"/>
        <end position="217"/>
    </location>
</feature>
<dbReference type="SUPFAM" id="SSF103481">
    <property type="entry name" value="Multidrug resistance efflux transporter EmrE"/>
    <property type="match status" value="2"/>
</dbReference>
<reference evidence="8 9" key="1">
    <citation type="journal article" date="2010" name="PLoS Genet.">
        <title>Analysis of the Legionella longbeachae genome and transcriptome uncovers unique strategies to cause Legionnaires' disease.</title>
        <authorList>
            <person name="Cazalet C."/>
            <person name="Gomez-Valero L."/>
            <person name="Rusniok C."/>
            <person name="Lomma M."/>
            <person name="Dervins-Ravault D."/>
            <person name="Newton H."/>
            <person name="Sansom F."/>
            <person name="Jarraud S."/>
            <person name="Zidane N."/>
            <person name="Ma L."/>
            <person name="Bouchier C."/>
            <person name="Etienne J."/>
            <person name="Hartland E."/>
            <person name="Buchrieser C."/>
        </authorList>
    </citation>
    <scope>NUCLEOTIDE SEQUENCE [LARGE SCALE GENOMIC DNA]</scope>
    <source>
        <strain evidence="8 9">NSW150</strain>
    </source>
</reference>
<proteinExistence type="predicted"/>
<dbReference type="HOGENOM" id="CLU_033863_4_3_6"/>
<dbReference type="eggNOG" id="COG0697">
    <property type="taxonomic scope" value="Bacteria"/>
</dbReference>
<feature type="domain" description="EamA" evidence="7">
    <location>
        <begin position="167"/>
        <end position="297"/>
    </location>
</feature>
<evidence type="ECO:0000256" key="5">
    <source>
        <dbReference type="ARBA" id="ARBA00023136"/>
    </source>
</evidence>
<dbReference type="InterPro" id="IPR037185">
    <property type="entry name" value="EmrE-like"/>
</dbReference>
<gene>
    <name evidence="8" type="ordered locus">LLO_0717</name>
</gene>
<dbReference type="EMBL" id="FN650140">
    <property type="protein sequence ID" value="CBJ11059.1"/>
    <property type="molecule type" value="Genomic_DNA"/>
</dbReference>
<evidence type="ECO:0000256" key="4">
    <source>
        <dbReference type="ARBA" id="ARBA00022989"/>
    </source>
</evidence>
<evidence type="ECO:0000256" key="6">
    <source>
        <dbReference type="SAM" id="Phobius"/>
    </source>
</evidence>
<feature type="transmembrane region" description="Helical" evidence="6">
    <location>
        <begin position="166"/>
        <end position="185"/>
    </location>
</feature>
<keyword evidence="5 6" id="KW-0472">Membrane</keyword>
<accession>D3HQ89</accession>
<feature type="domain" description="EamA" evidence="7">
    <location>
        <begin position="13"/>
        <end position="153"/>
    </location>
</feature>
<feature type="transmembrane region" description="Helical" evidence="6">
    <location>
        <begin position="109"/>
        <end position="130"/>
    </location>
</feature>
<dbReference type="GO" id="GO:0005886">
    <property type="term" value="C:plasma membrane"/>
    <property type="evidence" value="ECO:0007669"/>
    <property type="project" value="UniProtKB-SubCell"/>
</dbReference>
<comment type="subcellular location">
    <subcellularLocation>
        <location evidence="1">Cell membrane</location>
        <topology evidence="1">Multi-pass membrane protein</topology>
    </subcellularLocation>
</comment>
<organism evidence="8 9">
    <name type="scientific">Legionella longbeachae serogroup 1 (strain NSW150)</name>
    <dbReference type="NCBI Taxonomy" id="661367"/>
    <lineage>
        <taxon>Bacteria</taxon>
        <taxon>Pseudomonadati</taxon>
        <taxon>Pseudomonadota</taxon>
        <taxon>Gammaproteobacteria</taxon>
        <taxon>Legionellales</taxon>
        <taxon>Legionellaceae</taxon>
        <taxon>Legionella</taxon>
    </lineage>
</organism>
<evidence type="ECO:0000259" key="7">
    <source>
        <dbReference type="Pfam" id="PF00892"/>
    </source>
</evidence>
<keyword evidence="3 6" id="KW-0812">Transmembrane</keyword>
<evidence type="ECO:0000256" key="3">
    <source>
        <dbReference type="ARBA" id="ARBA00022692"/>
    </source>
</evidence>
<evidence type="ECO:0000313" key="9">
    <source>
        <dbReference type="Proteomes" id="UP000001060"/>
    </source>
</evidence>
<dbReference type="PANTHER" id="PTHR32322">
    <property type="entry name" value="INNER MEMBRANE TRANSPORTER"/>
    <property type="match status" value="1"/>
</dbReference>
<sequence>MLMNKSSTYFLQGMCFLILAQIMVGINIVASKYVLSSIPILFILALRFALAAIILFFLHCLTPAKKTSISYYFSKLKQKDWLFIIAQALSAGVLFNFFMLGGLQYTDANVAGIITSALPALIALMSWIILSEKISGKKIICVGFATLGLAIIGFDKLSGAQASHSFLGDMLVLLSLIPEATYYILSKMHPPPLPLFLISSLLNAINAILLVFCLFFCSWDNLSIHYFDWLILFILGLSTGLFYVFWFLGCQKVDGVMASLSTAVMPLATVILAWLILGEHLTTGQTIGMGMVLLSIAAYARR</sequence>
<dbReference type="InterPro" id="IPR050638">
    <property type="entry name" value="AA-Vitamin_Transporters"/>
</dbReference>
<feature type="transmembrane region" description="Helical" evidence="6">
    <location>
        <begin position="9"/>
        <end position="30"/>
    </location>
</feature>
<feature type="transmembrane region" description="Helical" evidence="6">
    <location>
        <begin position="137"/>
        <end position="154"/>
    </location>
</feature>
<dbReference type="AlphaFoldDB" id="D3HQ89"/>
<dbReference type="STRING" id="661367.LLO_0717"/>
<feature type="transmembrane region" description="Helical" evidence="6">
    <location>
        <begin position="36"/>
        <end position="61"/>
    </location>
</feature>
<keyword evidence="4 6" id="KW-1133">Transmembrane helix</keyword>
<feature type="transmembrane region" description="Helical" evidence="6">
    <location>
        <begin position="283"/>
        <end position="300"/>
    </location>
</feature>
<dbReference type="InterPro" id="IPR000620">
    <property type="entry name" value="EamA_dom"/>
</dbReference>
<protein>
    <submittedName>
        <fullName evidence="8">Putative Predicted transmembrane protein</fullName>
    </submittedName>
</protein>
<keyword evidence="9" id="KW-1185">Reference proteome</keyword>
<evidence type="ECO:0000256" key="1">
    <source>
        <dbReference type="ARBA" id="ARBA00004651"/>
    </source>
</evidence>
<keyword evidence="2" id="KW-1003">Cell membrane</keyword>
<feature type="transmembrane region" description="Helical" evidence="6">
    <location>
        <begin position="229"/>
        <end position="248"/>
    </location>
</feature>
<evidence type="ECO:0000313" key="8">
    <source>
        <dbReference type="EMBL" id="CBJ11059.1"/>
    </source>
</evidence>
<dbReference type="KEGG" id="llo:LLO_0717"/>
<dbReference type="Proteomes" id="UP000001060">
    <property type="component" value="Chromosome"/>
</dbReference>
<dbReference type="PANTHER" id="PTHR32322:SF18">
    <property type="entry name" value="S-ADENOSYLMETHIONINE_S-ADENOSYLHOMOCYSTEINE TRANSPORTER"/>
    <property type="match status" value="1"/>
</dbReference>
<dbReference type="Pfam" id="PF00892">
    <property type="entry name" value="EamA"/>
    <property type="match status" value="2"/>
</dbReference>